<dbReference type="RefSeq" id="WP_162639982.1">
    <property type="nucleotide sequence ID" value="NZ_CP048286.1"/>
</dbReference>
<dbReference type="KEGG" id="prz:GZH47_10110"/>
<dbReference type="EMBL" id="CP048286">
    <property type="protein sequence ID" value="QHW31173.1"/>
    <property type="molecule type" value="Genomic_DNA"/>
</dbReference>
<sequence length="153" mass="17074">MDPLLQEHRRQTLAGFLSVGLTVILSVLGIFDWLAIRGAAIDVFSYIGVDPYAWQAVEYGTFITLGIIWLAFVYYAQHYLKKRADAGRIWSSFTKLLAVQLAVLFLCEMIVFAMDRKKNPGDDWLLAAAEAVCALALFMVSVLIAKRAVPSDQ</sequence>
<evidence type="ECO:0000256" key="1">
    <source>
        <dbReference type="SAM" id="Phobius"/>
    </source>
</evidence>
<evidence type="ECO:0000313" key="2">
    <source>
        <dbReference type="EMBL" id="QHW31173.1"/>
    </source>
</evidence>
<keyword evidence="1" id="KW-0812">Transmembrane</keyword>
<dbReference type="Proteomes" id="UP000479114">
    <property type="component" value="Chromosome"/>
</dbReference>
<dbReference type="AlphaFoldDB" id="A0A6C0NZR9"/>
<proteinExistence type="predicted"/>
<keyword evidence="1" id="KW-1133">Transmembrane helix</keyword>
<accession>A0A6C0NZR9</accession>
<gene>
    <name evidence="2" type="ORF">GZH47_10110</name>
</gene>
<name>A0A6C0NZR9_9BACL</name>
<organism evidence="2 3">
    <name type="scientific">Paenibacillus rhizovicinus</name>
    <dbReference type="NCBI Taxonomy" id="2704463"/>
    <lineage>
        <taxon>Bacteria</taxon>
        <taxon>Bacillati</taxon>
        <taxon>Bacillota</taxon>
        <taxon>Bacilli</taxon>
        <taxon>Bacillales</taxon>
        <taxon>Paenibacillaceae</taxon>
        <taxon>Paenibacillus</taxon>
    </lineage>
</organism>
<feature type="transmembrane region" description="Helical" evidence="1">
    <location>
        <begin position="12"/>
        <end position="36"/>
    </location>
</feature>
<feature type="transmembrane region" description="Helical" evidence="1">
    <location>
        <begin position="96"/>
        <end position="114"/>
    </location>
</feature>
<keyword evidence="1" id="KW-0472">Membrane</keyword>
<evidence type="ECO:0000313" key="3">
    <source>
        <dbReference type="Proteomes" id="UP000479114"/>
    </source>
</evidence>
<feature type="transmembrane region" description="Helical" evidence="1">
    <location>
        <begin position="126"/>
        <end position="145"/>
    </location>
</feature>
<feature type="transmembrane region" description="Helical" evidence="1">
    <location>
        <begin position="56"/>
        <end position="75"/>
    </location>
</feature>
<reference evidence="2 3" key="1">
    <citation type="submission" date="2020-02" db="EMBL/GenBank/DDBJ databases">
        <title>Paenibacillus sp. nov., isolated from rhizosphere soil of tomato.</title>
        <authorList>
            <person name="Weon H.-Y."/>
            <person name="Lee S.A."/>
        </authorList>
    </citation>
    <scope>NUCLEOTIDE SEQUENCE [LARGE SCALE GENOMIC DNA]</scope>
    <source>
        <strain evidence="2 3">14171R-81</strain>
    </source>
</reference>
<protein>
    <submittedName>
        <fullName evidence="2">Uncharacterized protein</fullName>
    </submittedName>
</protein>
<keyword evidence="3" id="KW-1185">Reference proteome</keyword>